<organism evidence="1 2">
    <name type="scientific">Friedmanniella luteola</name>
    <dbReference type="NCBI Taxonomy" id="546871"/>
    <lineage>
        <taxon>Bacteria</taxon>
        <taxon>Bacillati</taxon>
        <taxon>Actinomycetota</taxon>
        <taxon>Actinomycetes</taxon>
        <taxon>Propionibacteriales</taxon>
        <taxon>Nocardioidaceae</taxon>
        <taxon>Friedmanniella</taxon>
    </lineage>
</organism>
<dbReference type="RefSeq" id="WP_231930074.1">
    <property type="nucleotide sequence ID" value="NZ_LT629749.1"/>
</dbReference>
<dbReference type="SFLD" id="SFLDS00029">
    <property type="entry name" value="Radical_SAM"/>
    <property type="match status" value="1"/>
</dbReference>
<proteinExistence type="predicted"/>
<dbReference type="GO" id="GO:0051539">
    <property type="term" value="F:4 iron, 4 sulfur cluster binding"/>
    <property type="evidence" value="ECO:0007669"/>
    <property type="project" value="TreeGrafter"/>
</dbReference>
<dbReference type="GO" id="GO:0003913">
    <property type="term" value="F:DNA photolyase activity"/>
    <property type="evidence" value="ECO:0007669"/>
    <property type="project" value="TreeGrafter"/>
</dbReference>
<dbReference type="Gene3D" id="3.80.30.30">
    <property type="match status" value="1"/>
</dbReference>
<dbReference type="Pfam" id="PF20903">
    <property type="entry name" value="SPL"/>
    <property type="match status" value="1"/>
</dbReference>
<dbReference type="GO" id="GO:0042601">
    <property type="term" value="C:endospore-forming forespore"/>
    <property type="evidence" value="ECO:0007669"/>
    <property type="project" value="TreeGrafter"/>
</dbReference>
<dbReference type="PANTHER" id="PTHR37822:SF2">
    <property type="entry name" value="SPORE PHOTOPRODUCT LYASE"/>
    <property type="match status" value="1"/>
</dbReference>
<keyword evidence="2" id="KW-1185">Reference proteome</keyword>
<name>A0A1H1XG02_9ACTN</name>
<dbReference type="GO" id="GO:1904047">
    <property type="term" value="F:S-adenosyl-L-methionine binding"/>
    <property type="evidence" value="ECO:0007669"/>
    <property type="project" value="TreeGrafter"/>
</dbReference>
<gene>
    <name evidence="1" type="ORF">SAMN04488543_2986</name>
</gene>
<dbReference type="EMBL" id="LT629749">
    <property type="protein sequence ID" value="SDT08164.1"/>
    <property type="molecule type" value="Genomic_DNA"/>
</dbReference>
<dbReference type="NCBIfam" id="TIGR03886">
    <property type="entry name" value="lyase_spl_fam"/>
    <property type="match status" value="1"/>
</dbReference>
<keyword evidence="1" id="KW-0456">Lyase</keyword>
<dbReference type="InterPro" id="IPR049539">
    <property type="entry name" value="SPL"/>
</dbReference>
<dbReference type="FunFam" id="3.40.50.12110:FF:000002">
    <property type="entry name" value="Spore photoproduct lyase"/>
    <property type="match status" value="1"/>
</dbReference>
<dbReference type="STRING" id="546871.SAMN04488543_2986"/>
<accession>A0A1H1XG02</accession>
<dbReference type="AlphaFoldDB" id="A0A1H1XG02"/>
<dbReference type="Gene3D" id="3.40.50.12110">
    <property type="match status" value="1"/>
</dbReference>
<protein>
    <submittedName>
        <fullName evidence="1">Spore photoproduct lyase family protein</fullName>
    </submittedName>
</protein>
<sequence length="367" mass="41355">MSLTLPLEERRPRRPAQPLLDVRRIYAEPAALELPRGQQVLQRWPGAEITEVASHWQIPELHGDEANVARWVRIKTEALVLGVKKSLAARPNGRSSDFIAPSTANGCAMACAYCYVPRRKGYSNPITTFANIEQITRYLDRHITRQGTKTTPNQCDPTAWLYDIGENSDCAVDATISDNVADLVALFRRRPTAKASFATKYVNRDLLELDPQGRTRVRFSLMPATMAKLVDVRTTPVAERIAAVDDFVAAGYEVHLNFSPVIVADGWLEQWTELFAQIRDGVGPTARRQLAAEIIFLTHNEQLHEVNLGWHPRAEEVLWRPELQETKRSENGAVNVRYRSGAKRGYLDQLQEALARTLPACTVRYAF</sequence>
<dbReference type="Proteomes" id="UP000199092">
    <property type="component" value="Chromosome I"/>
</dbReference>
<dbReference type="PANTHER" id="PTHR37822">
    <property type="entry name" value="SPORE PHOTOPRODUCT LYASE-RELATED"/>
    <property type="match status" value="1"/>
</dbReference>
<dbReference type="InterPro" id="IPR023805">
    <property type="entry name" value="Uncharacterised_Spl-rel"/>
</dbReference>
<dbReference type="InterPro" id="IPR007197">
    <property type="entry name" value="rSAM"/>
</dbReference>
<evidence type="ECO:0000313" key="1">
    <source>
        <dbReference type="EMBL" id="SDT08164.1"/>
    </source>
</evidence>
<reference evidence="1 2" key="1">
    <citation type="submission" date="2016-10" db="EMBL/GenBank/DDBJ databases">
        <authorList>
            <person name="de Groot N.N."/>
        </authorList>
    </citation>
    <scope>NUCLEOTIDE SEQUENCE [LARGE SCALE GENOMIC DNA]</scope>
    <source>
        <strain evidence="1 2">DSM 21741</strain>
    </source>
</reference>
<evidence type="ECO:0000313" key="2">
    <source>
        <dbReference type="Proteomes" id="UP000199092"/>
    </source>
</evidence>